<keyword evidence="10" id="KW-1185">Reference proteome</keyword>
<feature type="transmembrane region" description="Helical" evidence="7">
    <location>
        <begin position="241"/>
        <end position="261"/>
    </location>
</feature>
<dbReference type="Pfam" id="PF00892">
    <property type="entry name" value="EamA"/>
    <property type="match status" value="2"/>
</dbReference>
<evidence type="ECO:0000313" key="9">
    <source>
        <dbReference type="EMBL" id="BDZ78738.1"/>
    </source>
</evidence>
<evidence type="ECO:0000256" key="5">
    <source>
        <dbReference type="ARBA" id="ARBA00022989"/>
    </source>
</evidence>
<feature type="transmembrane region" description="Helical" evidence="7">
    <location>
        <begin position="36"/>
        <end position="53"/>
    </location>
</feature>
<dbReference type="EMBL" id="AP027742">
    <property type="protein sequence ID" value="BDZ78738.1"/>
    <property type="molecule type" value="Genomic_DNA"/>
</dbReference>
<organism evidence="9 10">
    <name type="scientific">Claveliimonas bilis</name>
    <dbReference type="NCBI Taxonomy" id="3028070"/>
    <lineage>
        <taxon>Bacteria</taxon>
        <taxon>Bacillati</taxon>
        <taxon>Bacillota</taxon>
        <taxon>Clostridia</taxon>
        <taxon>Lachnospirales</taxon>
        <taxon>Lachnospiraceae</taxon>
        <taxon>Claveliimonas</taxon>
    </lineage>
</organism>
<feature type="transmembrane region" description="Helical" evidence="7">
    <location>
        <begin position="65"/>
        <end position="88"/>
    </location>
</feature>
<feature type="transmembrane region" description="Helical" evidence="7">
    <location>
        <begin position="210"/>
        <end position="229"/>
    </location>
</feature>
<keyword evidence="6 7" id="KW-0472">Membrane</keyword>
<comment type="subcellular location">
    <subcellularLocation>
        <location evidence="1">Cell membrane</location>
        <topology evidence="1">Multi-pass membrane protein</topology>
    </subcellularLocation>
</comment>
<comment type="similarity">
    <text evidence="2">Belongs to the EamA transporter family.</text>
</comment>
<evidence type="ECO:0000256" key="3">
    <source>
        <dbReference type="ARBA" id="ARBA00022475"/>
    </source>
</evidence>
<name>A0ABM8I6D4_9FIRM</name>
<reference evidence="10" key="1">
    <citation type="journal article" date="2023" name="Int. J. Syst. Evol. Microbiol.">
        <title>Claveliimonas bilis gen. nov., sp. nov., deoxycholic acid-producing bacteria isolated from human faeces, and reclassification of Sellimonas monacensis Zenner et al. 2021 as Claveliimonas monacensis comb. nov.</title>
        <authorList>
            <person name="Hisatomi A."/>
            <person name="Kastawa N.W.E.P.G."/>
            <person name="Song I."/>
            <person name="Ohkuma M."/>
            <person name="Fukiya S."/>
            <person name="Sakamoto M."/>
        </authorList>
    </citation>
    <scope>NUCLEOTIDE SEQUENCE [LARGE SCALE GENOMIC DNA]</scope>
    <source>
        <strain evidence="10">12BBH14</strain>
    </source>
</reference>
<protein>
    <submittedName>
        <fullName evidence="9">Membrane protein</fullName>
    </submittedName>
</protein>
<evidence type="ECO:0000259" key="8">
    <source>
        <dbReference type="Pfam" id="PF00892"/>
    </source>
</evidence>
<keyword evidence="3" id="KW-1003">Cell membrane</keyword>
<dbReference type="InterPro" id="IPR000620">
    <property type="entry name" value="EamA_dom"/>
</dbReference>
<feature type="domain" description="EamA" evidence="8">
    <location>
        <begin position="8"/>
        <end position="137"/>
    </location>
</feature>
<evidence type="ECO:0000256" key="2">
    <source>
        <dbReference type="ARBA" id="ARBA00007362"/>
    </source>
</evidence>
<sequence>MKERKAVYVLFILIQSLVYGIGNPLTKTAYDSITPFWLLTFRFALAFLLLFLWRGRKIAGQLKDVSWTVWMPSALCCAGAYISCNLALNLTAATNVGFIMSLPVLFAPLLSTIVLRTPYQWKRLPLQLITVIGLFLLCCNTGTFTFGPGEALALFDALCLAGLLVFGEQAISQMDVTSVTTLQVGVTMLISLVCAFIFDDLSVPGRVDFNAWMVVIYLAVICTIFAYLLQNSAVEHLSASTVSMLQCTQPILTAIVAYFLLDERLNSAGLAGAAVIVICLLADGAMNRVSPQ</sequence>
<gene>
    <name evidence="9" type="ORF">Lac1_29210</name>
</gene>
<keyword evidence="4 7" id="KW-0812">Transmembrane</keyword>
<dbReference type="Proteomes" id="UP001305815">
    <property type="component" value="Chromosome"/>
</dbReference>
<keyword evidence="5 7" id="KW-1133">Transmembrane helix</keyword>
<feature type="transmembrane region" description="Helical" evidence="7">
    <location>
        <begin position="126"/>
        <end position="145"/>
    </location>
</feature>
<evidence type="ECO:0000256" key="6">
    <source>
        <dbReference type="ARBA" id="ARBA00023136"/>
    </source>
</evidence>
<feature type="transmembrane region" description="Helical" evidence="7">
    <location>
        <begin position="267"/>
        <end position="286"/>
    </location>
</feature>
<dbReference type="InterPro" id="IPR037185">
    <property type="entry name" value="EmrE-like"/>
</dbReference>
<evidence type="ECO:0000313" key="10">
    <source>
        <dbReference type="Proteomes" id="UP001305815"/>
    </source>
</evidence>
<dbReference type="RefSeq" id="WP_316265815.1">
    <property type="nucleotide sequence ID" value="NZ_AP027742.1"/>
</dbReference>
<evidence type="ECO:0000256" key="1">
    <source>
        <dbReference type="ARBA" id="ARBA00004651"/>
    </source>
</evidence>
<dbReference type="SUPFAM" id="SSF103481">
    <property type="entry name" value="Multidrug resistance efflux transporter EmrE"/>
    <property type="match status" value="2"/>
</dbReference>
<dbReference type="PANTHER" id="PTHR42920:SF5">
    <property type="entry name" value="EAMA DOMAIN-CONTAINING PROTEIN"/>
    <property type="match status" value="1"/>
</dbReference>
<feature type="transmembrane region" description="Helical" evidence="7">
    <location>
        <begin position="179"/>
        <end position="198"/>
    </location>
</feature>
<dbReference type="Gene3D" id="1.10.3730.20">
    <property type="match status" value="1"/>
</dbReference>
<feature type="domain" description="EamA" evidence="8">
    <location>
        <begin position="149"/>
        <end position="279"/>
    </location>
</feature>
<proteinExistence type="inferred from homology"/>
<accession>A0ABM8I6D4</accession>
<dbReference type="InterPro" id="IPR051258">
    <property type="entry name" value="Diverse_Substrate_Transporter"/>
</dbReference>
<dbReference type="PANTHER" id="PTHR42920">
    <property type="entry name" value="OS03G0707200 PROTEIN-RELATED"/>
    <property type="match status" value="1"/>
</dbReference>
<evidence type="ECO:0000256" key="4">
    <source>
        <dbReference type="ARBA" id="ARBA00022692"/>
    </source>
</evidence>
<evidence type="ECO:0000256" key="7">
    <source>
        <dbReference type="SAM" id="Phobius"/>
    </source>
</evidence>
<feature type="transmembrane region" description="Helical" evidence="7">
    <location>
        <begin position="94"/>
        <end position="114"/>
    </location>
</feature>